<evidence type="ECO:0000313" key="4">
    <source>
        <dbReference type="Proteomes" id="UP001303647"/>
    </source>
</evidence>
<protein>
    <submittedName>
        <fullName evidence="3">Uncharacterized protein</fullName>
    </submittedName>
</protein>
<keyword evidence="2" id="KW-0560">Oxidoreductase</keyword>
<dbReference type="EMBL" id="MU857643">
    <property type="protein sequence ID" value="KAK4248062.1"/>
    <property type="molecule type" value="Genomic_DNA"/>
</dbReference>
<sequence length="319" mass="34661">MTTLTKTIVATGASSGLGFELVKQLLTQPSPSLSSRSSSSSSSSSLAYRIILGARDVAGTQAAFDALSYDRTRHSLTVLPLELGDLAGTRSFARESLRAIGGSKESEGKEEGKLDYLLLNAGITGGNSAERRGPWGWCEALVVNHLSQHYLVHLFREKLVQSKSRVVFVSSGAIRQVSDTASLEEDVKAGSGVEPFKTYSQTKFIQLLGAHWWRRQLKEQGTVVAVSPGLIPGTGLGRGAGVDMSKVPMADAQPISIGAQSILRAFTRDDFPEDPQQIFLTSWGEWWSKEVYGLTLEKELQDKWCPSKEEIEKEAGLID</sequence>
<evidence type="ECO:0000313" key="3">
    <source>
        <dbReference type="EMBL" id="KAK4248062.1"/>
    </source>
</evidence>
<dbReference type="GO" id="GO:0016491">
    <property type="term" value="F:oxidoreductase activity"/>
    <property type="evidence" value="ECO:0007669"/>
    <property type="project" value="UniProtKB-KW"/>
</dbReference>
<dbReference type="PANTHER" id="PTHR24320">
    <property type="entry name" value="RETINOL DEHYDROGENASE"/>
    <property type="match status" value="1"/>
</dbReference>
<dbReference type="PANTHER" id="PTHR24320:SF148">
    <property type="entry name" value="NAD(P)-BINDING ROSSMANN-FOLD SUPERFAMILY PROTEIN"/>
    <property type="match status" value="1"/>
</dbReference>
<evidence type="ECO:0000256" key="2">
    <source>
        <dbReference type="ARBA" id="ARBA00023002"/>
    </source>
</evidence>
<organism evidence="3 4">
    <name type="scientific">Corynascus novoguineensis</name>
    <dbReference type="NCBI Taxonomy" id="1126955"/>
    <lineage>
        <taxon>Eukaryota</taxon>
        <taxon>Fungi</taxon>
        <taxon>Dikarya</taxon>
        <taxon>Ascomycota</taxon>
        <taxon>Pezizomycotina</taxon>
        <taxon>Sordariomycetes</taxon>
        <taxon>Sordariomycetidae</taxon>
        <taxon>Sordariales</taxon>
        <taxon>Chaetomiaceae</taxon>
        <taxon>Corynascus</taxon>
    </lineage>
</organism>
<evidence type="ECO:0000256" key="1">
    <source>
        <dbReference type="ARBA" id="ARBA00006484"/>
    </source>
</evidence>
<reference evidence="3" key="1">
    <citation type="journal article" date="2023" name="Mol. Phylogenet. Evol.">
        <title>Genome-scale phylogeny and comparative genomics of the fungal order Sordariales.</title>
        <authorList>
            <person name="Hensen N."/>
            <person name="Bonometti L."/>
            <person name="Westerberg I."/>
            <person name="Brannstrom I.O."/>
            <person name="Guillou S."/>
            <person name="Cros-Aarteil S."/>
            <person name="Calhoun S."/>
            <person name="Haridas S."/>
            <person name="Kuo A."/>
            <person name="Mondo S."/>
            <person name="Pangilinan J."/>
            <person name="Riley R."/>
            <person name="LaButti K."/>
            <person name="Andreopoulos B."/>
            <person name="Lipzen A."/>
            <person name="Chen C."/>
            <person name="Yan M."/>
            <person name="Daum C."/>
            <person name="Ng V."/>
            <person name="Clum A."/>
            <person name="Steindorff A."/>
            <person name="Ohm R.A."/>
            <person name="Martin F."/>
            <person name="Silar P."/>
            <person name="Natvig D.O."/>
            <person name="Lalanne C."/>
            <person name="Gautier V."/>
            <person name="Ament-Velasquez S.L."/>
            <person name="Kruys A."/>
            <person name="Hutchinson M.I."/>
            <person name="Powell A.J."/>
            <person name="Barry K."/>
            <person name="Miller A.N."/>
            <person name="Grigoriev I.V."/>
            <person name="Debuchy R."/>
            <person name="Gladieux P."/>
            <person name="Hiltunen Thoren M."/>
            <person name="Johannesson H."/>
        </authorList>
    </citation>
    <scope>NUCLEOTIDE SEQUENCE</scope>
    <source>
        <strain evidence="3">CBS 359.72</strain>
    </source>
</reference>
<dbReference type="Proteomes" id="UP001303647">
    <property type="component" value="Unassembled WGS sequence"/>
</dbReference>
<comment type="caution">
    <text evidence="3">The sequence shown here is derived from an EMBL/GenBank/DDBJ whole genome shotgun (WGS) entry which is preliminary data.</text>
</comment>
<dbReference type="AlphaFoldDB" id="A0AAN7CVL3"/>
<dbReference type="SUPFAM" id="SSF51735">
    <property type="entry name" value="NAD(P)-binding Rossmann-fold domains"/>
    <property type="match status" value="1"/>
</dbReference>
<reference evidence="3" key="2">
    <citation type="submission" date="2023-05" db="EMBL/GenBank/DDBJ databases">
        <authorList>
            <consortium name="Lawrence Berkeley National Laboratory"/>
            <person name="Steindorff A."/>
            <person name="Hensen N."/>
            <person name="Bonometti L."/>
            <person name="Westerberg I."/>
            <person name="Brannstrom I.O."/>
            <person name="Guillou S."/>
            <person name="Cros-Aarteil S."/>
            <person name="Calhoun S."/>
            <person name="Haridas S."/>
            <person name="Kuo A."/>
            <person name="Mondo S."/>
            <person name="Pangilinan J."/>
            <person name="Riley R."/>
            <person name="Labutti K."/>
            <person name="Andreopoulos B."/>
            <person name="Lipzen A."/>
            <person name="Chen C."/>
            <person name="Yanf M."/>
            <person name="Daum C."/>
            <person name="Ng V."/>
            <person name="Clum A."/>
            <person name="Ohm R."/>
            <person name="Martin F."/>
            <person name="Silar P."/>
            <person name="Natvig D."/>
            <person name="Lalanne C."/>
            <person name="Gautier V."/>
            <person name="Ament-Velasquez S.L."/>
            <person name="Kruys A."/>
            <person name="Hutchinson M.I."/>
            <person name="Powell A.J."/>
            <person name="Barry K."/>
            <person name="Miller A.N."/>
            <person name="Grigoriev I.V."/>
            <person name="Debuchy R."/>
            <person name="Gladieux P."/>
            <person name="Thoren M.H."/>
            <person name="Johannesson H."/>
        </authorList>
    </citation>
    <scope>NUCLEOTIDE SEQUENCE</scope>
    <source>
        <strain evidence="3">CBS 359.72</strain>
    </source>
</reference>
<accession>A0AAN7CVL3</accession>
<keyword evidence="4" id="KW-1185">Reference proteome</keyword>
<dbReference type="InterPro" id="IPR036291">
    <property type="entry name" value="NAD(P)-bd_dom_sf"/>
</dbReference>
<name>A0AAN7CVL3_9PEZI</name>
<gene>
    <name evidence="3" type="ORF">C7999DRAFT_40693</name>
</gene>
<comment type="similarity">
    <text evidence="1">Belongs to the short-chain dehydrogenases/reductases (SDR) family.</text>
</comment>
<proteinExistence type="inferred from homology"/>
<dbReference type="Gene3D" id="3.40.50.720">
    <property type="entry name" value="NAD(P)-binding Rossmann-like Domain"/>
    <property type="match status" value="1"/>
</dbReference>